<feature type="compositionally biased region" description="Basic and acidic residues" evidence="1">
    <location>
        <begin position="565"/>
        <end position="582"/>
    </location>
</feature>
<dbReference type="PANTHER" id="PTHR19321:SF41">
    <property type="entry name" value="FASCETTO-RELATED"/>
    <property type="match status" value="1"/>
</dbReference>
<feature type="region of interest" description="Disordered" evidence="1">
    <location>
        <begin position="547"/>
        <end position="582"/>
    </location>
</feature>
<dbReference type="GO" id="GO:0005819">
    <property type="term" value="C:spindle"/>
    <property type="evidence" value="ECO:0007669"/>
    <property type="project" value="TreeGrafter"/>
</dbReference>
<dbReference type="OrthoDB" id="642895at2759"/>
<dbReference type="EMBL" id="OB662020">
    <property type="protein sequence ID" value="CAD7229349.1"/>
    <property type="molecule type" value="Genomic_DNA"/>
</dbReference>
<reference evidence="2" key="1">
    <citation type="submission" date="2020-11" db="EMBL/GenBank/DDBJ databases">
        <authorList>
            <person name="Tran Van P."/>
        </authorList>
    </citation>
    <scope>NUCLEOTIDE SEQUENCE</scope>
</reference>
<protein>
    <submittedName>
        <fullName evidence="2">Uncharacterized protein</fullName>
    </submittedName>
</protein>
<dbReference type="Gene3D" id="1.20.58.1520">
    <property type="match status" value="1"/>
</dbReference>
<proteinExistence type="predicted"/>
<dbReference type="GO" id="GO:0005737">
    <property type="term" value="C:cytoplasm"/>
    <property type="evidence" value="ECO:0007669"/>
    <property type="project" value="TreeGrafter"/>
</dbReference>
<name>A0A7R8WD02_9CRUS</name>
<dbReference type="GO" id="GO:0008017">
    <property type="term" value="F:microtubule binding"/>
    <property type="evidence" value="ECO:0007669"/>
    <property type="project" value="InterPro"/>
</dbReference>
<gene>
    <name evidence="2" type="ORF">CTOB1V02_LOCUS7221</name>
</gene>
<dbReference type="Pfam" id="PF03999">
    <property type="entry name" value="MAP65_ASE1"/>
    <property type="match status" value="3"/>
</dbReference>
<dbReference type="GO" id="GO:0000226">
    <property type="term" value="P:microtubule cytoskeleton organization"/>
    <property type="evidence" value="ECO:0007669"/>
    <property type="project" value="InterPro"/>
</dbReference>
<sequence>MEQQKAAIYRAAVAHIDKTFENIEKLNQLVGFEEEFALKRFSVFVEYIEDTCRRAVESDDADYKTHVEDNSGLMTLIIDLENELEVQEGKAETKINESMSCFQIREILLPIFKQLSDAKAEKMKVFREMLEEEYDLCKLLGREKLPIPDSRIPTETQMKELAKQIKFLQMEQEIRKKKFFALLENLQTARKKLGESAPAPRCPEDQALSDGNIVSLSDYAFKKYEAYCAAMGAAVEKQKAEIENMKVRVHYLWTRMKVEDYHRRLISRQMAEEPAIIGRIHHSLQTELQRLEEMKERNLPAMIEAAKEELRKYWELLKLPEDERNLASEPFPTSESNSSASYKNLQTELQRLEEMKERNLPAMIEAAKEDEAFMTLEEFDGLLLSLDRSLGKDVCSEAYLDTVEIEVETAKAEYADREEVLKAFDASLLEAVFYRLNLRSRLLGLAMFLAPPRDDFLLFLAFDHSASCCILNQLPAVEERLVKLITDWEARHHYTKCFKVNGQPLLELLKRQKLEMDHKKRKAATAPSVSPTKKMKSVFSAANLVFPSPLSTNHPNPPFLTSTRINDERARSPEKRDARPTP</sequence>
<evidence type="ECO:0000256" key="1">
    <source>
        <dbReference type="SAM" id="MobiDB-lite"/>
    </source>
</evidence>
<evidence type="ECO:0000313" key="2">
    <source>
        <dbReference type="EMBL" id="CAD7229349.1"/>
    </source>
</evidence>
<feature type="compositionally biased region" description="Polar residues" evidence="1">
    <location>
        <begin position="549"/>
        <end position="564"/>
    </location>
</feature>
<dbReference type="InterPro" id="IPR007145">
    <property type="entry name" value="MAP65_Ase1_PRC1"/>
</dbReference>
<organism evidence="2">
    <name type="scientific">Cyprideis torosa</name>
    <dbReference type="NCBI Taxonomy" id="163714"/>
    <lineage>
        <taxon>Eukaryota</taxon>
        <taxon>Metazoa</taxon>
        <taxon>Ecdysozoa</taxon>
        <taxon>Arthropoda</taxon>
        <taxon>Crustacea</taxon>
        <taxon>Oligostraca</taxon>
        <taxon>Ostracoda</taxon>
        <taxon>Podocopa</taxon>
        <taxon>Podocopida</taxon>
        <taxon>Cytherocopina</taxon>
        <taxon>Cytheroidea</taxon>
        <taxon>Cytherideidae</taxon>
        <taxon>Cyprideis</taxon>
    </lineage>
</organism>
<dbReference type="AlphaFoldDB" id="A0A7R8WD02"/>
<accession>A0A7R8WD02</accession>
<dbReference type="PANTHER" id="PTHR19321">
    <property type="entry name" value="PROTEIN REGULATOR OF CYTOKINESIS 1 PRC1-RELATED"/>
    <property type="match status" value="1"/>
</dbReference>